<dbReference type="Gene3D" id="2.40.10.10">
    <property type="entry name" value="Trypsin-like serine proteases"/>
    <property type="match status" value="2"/>
</dbReference>
<dbReference type="Pfam" id="PF13365">
    <property type="entry name" value="Trypsin_2"/>
    <property type="match status" value="1"/>
</dbReference>
<protein>
    <recommendedName>
        <fullName evidence="4">Serine protease</fullName>
    </recommendedName>
</protein>
<dbReference type="PANTHER" id="PTHR36234:SF5">
    <property type="entry name" value="LYSYL ENDOPEPTIDASE"/>
    <property type="match status" value="1"/>
</dbReference>
<evidence type="ECO:0008006" key="4">
    <source>
        <dbReference type="Google" id="ProtNLM"/>
    </source>
</evidence>
<dbReference type="Proteomes" id="UP000654370">
    <property type="component" value="Unassembled WGS sequence"/>
</dbReference>
<reference evidence="2" key="1">
    <citation type="submission" date="2020-12" db="EMBL/GenBank/DDBJ databases">
        <title>Metabolic potential, ecology and presence of endohyphal bacteria is reflected in genomic diversity of Mucoromycotina.</title>
        <authorList>
            <person name="Muszewska A."/>
            <person name="Okrasinska A."/>
            <person name="Steczkiewicz K."/>
            <person name="Drgas O."/>
            <person name="Orlowska M."/>
            <person name="Perlinska-Lenart U."/>
            <person name="Aleksandrzak-Piekarczyk T."/>
            <person name="Szatraj K."/>
            <person name="Zielenkiewicz U."/>
            <person name="Pilsyk S."/>
            <person name="Malc E."/>
            <person name="Mieczkowski P."/>
            <person name="Kruszewska J.S."/>
            <person name="Biernat P."/>
            <person name="Pawlowska J."/>
        </authorList>
    </citation>
    <scope>NUCLEOTIDE SEQUENCE</scope>
    <source>
        <strain evidence="2">WA0000067209</strain>
    </source>
</reference>
<feature type="chain" id="PRO_5034411978" description="Serine protease" evidence="1">
    <location>
        <begin position="21"/>
        <end position="449"/>
    </location>
</feature>
<evidence type="ECO:0000313" key="3">
    <source>
        <dbReference type="Proteomes" id="UP000654370"/>
    </source>
</evidence>
<evidence type="ECO:0000256" key="1">
    <source>
        <dbReference type="SAM" id="SignalP"/>
    </source>
</evidence>
<proteinExistence type="predicted"/>
<name>A0A8H7UBV8_MORIS</name>
<sequence>MKYQRLLAVLLGVLTTSTLAQVSSSGQHRLLRNAVSTKVFSLPPLSNDALVAAEVEEKDAPLQFGKAVDVDILFAPEDDNVIRLDDGGWVWRTVIRSDEAVSLNLIFDNWWIPDGAEAYVYSDEQTIGAFKAYTSNKETGYFATVPVVGNEIVFEYFSPSEVKEMPKLHISKVVHGYKRLFDNHKSSSGSCNIDVACKDGTGWHDQARSVAVILTDNNQKYCTGAMVNNLRQDGKQYFLTANHCTGWNDMKTHLVMFNYERTACGDGNSEFSTSDTAHGLNLLATYRSSDFALLEVMEPIPDDYQVFLSGWSAEESTEAPYVTIHHPSGDLKKISHFDGDVQPACWSECPQNMHWEVERWTTGTTEPGSSGSPLFESTGRIIGQLHGGVASCWYKGYDRYGAIKSSWDAAASEDQMIKTWLDPDNTGKKHVDGGELAALKKSTIRREEL</sequence>
<evidence type="ECO:0000313" key="2">
    <source>
        <dbReference type="EMBL" id="KAG2174218.1"/>
    </source>
</evidence>
<keyword evidence="1" id="KW-0732">Signal</keyword>
<accession>A0A8H7UBV8</accession>
<comment type="caution">
    <text evidence="2">The sequence shown here is derived from an EMBL/GenBank/DDBJ whole genome shotgun (WGS) entry which is preliminary data.</text>
</comment>
<dbReference type="EMBL" id="JAEPQZ010000013">
    <property type="protein sequence ID" value="KAG2174218.1"/>
    <property type="molecule type" value="Genomic_DNA"/>
</dbReference>
<dbReference type="PANTHER" id="PTHR36234">
    <property type="entry name" value="LYSYL ENDOPEPTIDASE"/>
    <property type="match status" value="1"/>
</dbReference>
<keyword evidence="3" id="KW-1185">Reference proteome</keyword>
<gene>
    <name evidence="2" type="ORF">INT43_004239</name>
</gene>
<dbReference type="InterPro" id="IPR009003">
    <property type="entry name" value="Peptidase_S1_PA"/>
</dbReference>
<dbReference type="InterPro" id="IPR043504">
    <property type="entry name" value="Peptidase_S1_PA_chymotrypsin"/>
</dbReference>
<organism evidence="2 3">
    <name type="scientific">Mortierella isabellina</name>
    <name type="common">Filamentous fungus</name>
    <name type="synonym">Umbelopsis isabellina</name>
    <dbReference type="NCBI Taxonomy" id="91625"/>
    <lineage>
        <taxon>Eukaryota</taxon>
        <taxon>Fungi</taxon>
        <taxon>Fungi incertae sedis</taxon>
        <taxon>Mucoromycota</taxon>
        <taxon>Mucoromycotina</taxon>
        <taxon>Umbelopsidomycetes</taxon>
        <taxon>Umbelopsidales</taxon>
        <taxon>Umbelopsidaceae</taxon>
        <taxon>Umbelopsis</taxon>
    </lineage>
</organism>
<dbReference type="OrthoDB" id="2333706at2759"/>
<feature type="signal peptide" evidence="1">
    <location>
        <begin position="1"/>
        <end position="20"/>
    </location>
</feature>
<dbReference type="SUPFAM" id="SSF50494">
    <property type="entry name" value="Trypsin-like serine proteases"/>
    <property type="match status" value="1"/>
</dbReference>
<dbReference type="AlphaFoldDB" id="A0A8H7UBV8"/>